<feature type="transmembrane region" description="Helical" evidence="1">
    <location>
        <begin position="213"/>
        <end position="232"/>
    </location>
</feature>
<keyword evidence="1" id="KW-1133">Transmembrane helix</keyword>
<dbReference type="AlphaFoldDB" id="A0AAN7TEJ2"/>
<evidence type="ECO:0000313" key="3">
    <source>
        <dbReference type="Proteomes" id="UP001310890"/>
    </source>
</evidence>
<dbReference type="EMBL" id="JAVRRL010000027">
    <property type="protein sequence ID" value="KAK5112949.1"/>
    <property type="molecule type" value="Genomic_DNA"/>
</dbReference>
<accession>A0AAN7TEJ2</accession>
<comment type="caution">
    <text evidence="2">The sequence shown here is derived from an EMBL/GenBank/DDBJ whole genome shotgun (WGS) entry which is preliminary data.</text>
</comment>
<keyword evidence="1" id="KW-0812">Transmembrane</keyword>
<evidence type="ECO:0000313" key="2">
    <source>
        <dbReference type="EMBL" id="KAK5112949.1"/>
    </source>
</evidence>
<feature type="transmembrane region" description="Helical" evidence="1">
    <location>
        <begin position="58"/>
        <end position="79"/>
    </location>
</feature>
<feature type="transmembrane region" description="Helical" evidence="1">
    <location>
        <begin position="12"/>
        <end position="38"/>
    </location>
</feature>
<protein>
    <submittedName>
        <fullName evidence="2">Uncharacterized protein</fullName>
    </submittedName>
</protein>
<feature type="transmembrane region" description="Helical" evidence="1">
    <location>
        <begin position="152"/>
        <end position="175"/>
    </location>
</feature>
<sequence>MSSHHIAPSNYIGATIFWLYILLALTLTATVIHTLLTFRPTTQDNASQPSPRERATTRFIWLAALSFMTLSLNMPSVLVQSYGLSKPQRQNRYLPRDPVQYLELVNDLYVIPRFRGSHRSGPGDFSMDIKRTVCYDGRVLVHGGYRRQIPRLWAFLALAQILPISFVQNLFYLALLRVPTGSRKVSPRHWSTISVVVCYCLGVSAAPRFAGTAALMPLIITARLLLFVQMALVRTGTGTTDADLVRRVQRLLVAMTVMLTLRQAYVALHAYTVTEIGKALVSHPAVSSLGFDFVLSTMSFGAWMLTELPVESESVASKKNE</sequence>
<proteinExistence type="predicted"/>
<feature type="transmembrane region" description="Helical" evidence="1">
    <location>
        <begin position="187"/>
        <end position="206"/>
    </location>
</feature>
<keyword evidence="1" id="KW-0472">Membrane</keyword>
<gene>
    <name evidence="2" type="ORF">LTR62_003771</name>
</gene>
<reference evidence="2" key="1">
    <citation type="submission" date="2023-08" db="EMBL/GenBank/DDBJ databases">
        <title>Black Yeasts Isolated from many extreme environments.</title>
        <authorList>
            <person name="Coleine C."/>
            <person name="Stajich J.E."/>
            <person name="Selbmann L."/>
        </authorList>
    </citation>
    <scope>NUCLEOTIDE SEQUENCE</scope>
    <source>
        <strain evidence="2">CCFEE 5401</strain>
    </source>
</reference>
<organism evidence="2 3">
    <name type="scientific">Meristemomyces frigidus</name>
    <dbReference type="NCBI Taxonomy" id="1508187"/>
    <lineage>
        <taxon>Eukaryota</taxon>
        <taxon>Fungi</taxon>
        <taxon>Dikarya</taxon>
        <taxon>Ascomycota</taxon>
        <taxon>Pezizomycotina</taxon>
        <taxon>Dothideomycetes</taxon>
        <taxon>Dothideomycetidae</taxon>
        <taxon>Mycosphaerellales</taxon>
        <taxon>Teratosphaeriaceae</taxon>
        <taxon>Meristemomyces</taxon>
    </lineage>
</organism>
<dbReference type="Proteomes" id="UP001310890">
    <property type="component" value="Unassembled WGS sequence"/>
</dbReference>
<name>A0AAN7TEJ2_9PEZI</name>
<evidence type="ECO:0000256" key="1">
    <source>
        <dbReference type="SAM" id="Phobius"/>
    </source>
</evidence>